<dbReference type="RefSeq" id="WP_281764015.1">
    <property type="nucleotide sequence ID" value="NZ_BRVO01000001.1"/>
</dbReference>
<keyword evidence="2" id="KW-0067">ATP-binding</keyword>
<dbReference type="PANTHER" id="PTHR39323">
    <property type="entry name" value="BLR1149 PROTEIN"/>
    <property type="match status" value="1"/>
</dbReference>
<reference evidence="2" key="1">
    <citation type="submission" date="2022-07" db="EMBL/GenBank/DDBJ databases">
        <title>Taxonomy of Novel Oxalotrophic and Methylotrophic Bacteria.</title>
        <authorList>
            <person name="Sahin N."/>
            <person name="Tani A."/>
        </authorList>
    </citation>
    <scope>NUCLEOTIDE SEQUENCE</scope>
    <source>
        <strain evidence="2">Y10</strain>
    </source>
</reference>
<keyword evidence="2" id="KW-0347">Helicase</keyword>
<dbReference type="GO" id="GO:0004386">
    <property type="term" value="F:helicase activity"/>
    <property type="evidence" value="ECO:0007669"/>
    <property type="project" value="UniProtKB-KW"/>
</dbReference>
<evidence type="ECO:0000313" key="2">
    <source>
        <dbReference type="EMBL" id="GLB48370.1"/>
    </source>
</evidence>
<keyword evidence="2" id="KW-0547">Nucleotide-binding</keyword>
<dbReference type="InterPro" id="IPR024173">
    <property type="entry name" value="Pesterase_MJ0037-like"/>
</dbReference>
<dbReference type="InterPro" id="IPR026336">
    <property type="entry name" value="PdeM-like"/>
</dbReference>
<keyword evidence="2" id="KW-0378">Hydrolase</keyword>
<dbReference type="PIRSF" id="PIRSF000887">
    <property type="entry name" value="Pesterase_MJ0037"/>
    <property type="match status" value="1"/>
</dbReference>
<dbReference type="PANTHER" id="PTHR39323:SF1">
    <property type="entry name" value="BLR1149 PROTEIN"/>
    <property type="match status" value="1"/>
</dbReference>
<dbReference type="EMBL" id="BRVO01000001">
    <property type="protein sequence ID" value="GLB48370.1"/>
    <property type="molecule type" value="Genomic_DNA"/>
</dbReference>
<dbReference type="Pfam" id="PF00149">
    <property type="entry name" value="Metallophos"/>
    <property type="match status" value="1"/>
</dbReference>
<dbReference type="CDD" id="cd07391">
    <property type="entry name" value="MPP_PF1019"/>
    <property type="match status" value="1"/>
</dbReference>
<protein>
    <submittedName>
        <fullName evidence="2">DEAD/DEAH box helicase</fullName>
    </submittedName>
</protein>
<proteinExistence type="predicted"/>
<dbReference type="SUPFAM" id="SSF56300">
    <property type="entry name" value="Metallo-dependent phosphatases"/>
    <property type="match status" value="1"/>
</dbReference>
<sequence length="214" mass="24334">MTEDLSIGNNNFILHPSGALFWVEEKTLLVADVHIGKTAHFRKHGIAVPTNVSLENFTKLNRLIQFFKPEKIWFLGDLFHSTLNNEWHLFENWVLQQNAAITLVIGNHDIIAPTLFKKLGITIVAEIRTVEFLFTHHPETHATLFNFCGHIHPGYKLRGLGKQLLKLPCFAKKGNQLILPAFGDFTGNYYLTKSEADAIYACTEEAIFHIKTHS</sequence>
<evidence type="ECO:0000259" key="1">
    <source>
        <dbReference type="Pfam" id="PF00149"/>
    </source>
</evidence>
<dbReference type="InterPro" id="IPR029052">
    <property type="entry name" value="Metallo-depent_PP-like"/>
</dbReference>
<accession>A0ABQ5MG38</accession>
<dbReference type="Proteomes" id="UP001143543">
    <property type="component" value="Unassembled WGS sequence"/>
</dbReference>
<comment type="caution">
    <text evidence="2">The sequence shown here is derived from an EMBL/GenBank/DDBJ whole genome shotgun (WGS) entry which is preliminary data.</text>
</comment>
<evidence type="ECO:0000313" key="3">
    <source>
        <dbReference type="Proteomes" id="UP001143543"/>
    </source>
</evidence>
<gene>
    <name evidence="2" type="ORF">Y10_07380</name>
</gene>
<name>A0ABQ5MG38_9FLAO</name>
<organism evidence="2 3">
    <name type="scientific">Neptunitalea lumnitzerae</name>
    <dbReference type="NCBI Taxonomy" id="2965509"/>
    <lineage>
        <taxon>Bacteria</taxon>
        <taxon>Pseudomonadati</taxon>
        <taxon>Bacteroidota</taxon>
        <taxon>Flavobacteriia</taxon>
        <taxon>Flavobacteriales</taxon>
        <taxon>Flavobacteriaceae</taxon>
        <taxon>Neptunitalea</taxon>
    </lineage>
</organism>
<feature type="domain" description="Calcineurin-like phosphoesterase" evidence="1">
    <location>
        <begin position="26"/>
        <end position="116"/>
    </location>
</feature>
<dbReference type="Gene3D" id="3.60.21.10">
    <property type="match status" value="1"/>
</dbReference>
<dbReference type="NCBIfam" id="TIGR04123">
    <property type="entry name" value="P_estr_lig_assc"/>
    <property type="match status" value="1"/>
</dbReference>
<dbReference type="InterPro" id="IPR004843">
    <property type="entry name" value="Calcineurin-like_PHP"/>
</dbReference>
<keyword evidence="3" id="KW-1185">Reference proteome</keyword>